<dbReference type="KEGG" id="nva:G3M78_01490"/>
<dbReference type="GO" id="GO:0016020">
    <property type="term" value="C:membrane"/>
    <property type="evidence" value="ECO:0007669"/>
    <property type="project" value="InterPro"/>
</dbReference>
<evidence type="ECO:0000256" key="1">
    <source>
        <dbReference type="PROSITE-ProRule" id="PRU00703"/>
    </source>
</evidence>
<dbReference type="SUPFAM" id="SSF158791">
    <property type="entry name" value="MgtE N-terminal domain-like"/>
    <property type="match status" value="1"/>
</dbReference>
<keyword evidence="1" id="KW-0129">CBS domain</keyword>
<evidence type="ECO:0000313" key="4">
    <source>
        <dbReference type="Proteomes" id="UP000594464"/>
    </source>
</evidence>
<dbReference type="Gene3D" id="3.10.580.10">
    <property type="entry name" value="CBS-domain"/>
    <property type="match status" value="1"/>
</dbReference>
<sequence>MSEVTELTLDFLKNHPHDASLVLESMPPDTCAVFFQTIPPALAAGLIEPMPFDRAARLFAAMRASTAAAIIVKMNADDAAAALRLIAGSTRDRLLAELPANRKNTFRKQTQYPADTVGAWMDAFPIEIGETLSVGDTRRWLRQQERDLENGLFVIGAQGGVTGMIGLSQLALARNNLPVGKLMTTEFNCIQDRADLQSVRDLDDWERFDALPVVNHNQQFVGALTWRNLDKALSINGSGANSVKVLPLFGDIFKGFLEGMIQVVDWLSNQPRTEKDASRIDAAQEER</sequence>
<dbReference type="InterPro" id="IPR046342">
    <property type="entry name" value="CBS_dom_sf"/>
</dbReference>
<evidence type="ECO:0000313" key="3">
    <source>
        <dbReference type="EMBL" id="QPJ64144.1"/>
    </source>
</evidence>
<dbReference type="EMBL" id="CP048620">
    <property type="protein sequence ID" value="QPJ64144.1"/>
    <property type="molecule type" value="Genomic_DNA"/>
</dbReference>
<evidence type="ECO:0000259" key="2">
    <source>
        <dbReference type="PROSITE" id="PS51371"/>
    </source>
</evidence>
<dbReference type="PROSITE" id="PS51371">
    <property type="entry name" value="CBS"/>
    <property type="match status" value="1"/>
</dbReference>
<dbReference type="InterPro" id="IPR000644">
    <property type="entry name" value="CBS_dom"/>
</dbReference>
<dbReference type="InterPro" id="IPR038076">
    <property type="entry name" value="MgtE_N_sf"/>
</dbReference>
<dbReference type="PANTHER" id="PTHR43773">
    <property type="entry name" value="MAGNESIUM TRANSPORTER MGTE"/>
    <property type="match status" value="1"/>
</dbReference>
<dbReference type="AlphaFoldDB" id="A0A7T0G2A5"/>
<feature type="domain" description="CBS" evidence="2">
    <location>
        <begin position="183"/>
        <end position="243"/>
    </location>
</feature>
<accession>A0A7T0G2A5</accession>
<dbReference type="SMART" id="SM00924">
    <property type="entry name" value="MgtE_N"/>
    <property type="match status" value="1"/>
</dbReference>
<protein>
    <submittedName>
        <fullName evidence="3">Magnesium transporter</fullName>
    </submittedName>
</protein>
<reference evidence="4" key="1">
    <citation type="submission" date="2020-02" db="EMBL/GenBank/DDBJ databases">
        <title>Genomic and physiological characterization of two novel Nitrospinaceae genera.</title>
        <authorList>
            <person name="Mueller A.J."/>
            <person name="Jung M.-Y."/>
            <person name="Strachan C.R."/>
            <person name="Herbold C.W."/>
            <person name="Kirkegaard R.H."/>
            <person name="Daims H."/>
        </authorList>
    </citation>
    <scope>NUCLEOTIDE SEQUENCE [LARGE SCALE GENOMIC DNA]</scope>
</reference>
<dbReference type="PANTHER" id="PTHR43773:SF1">
    <property type="entry name" value="MAGNESIUM TRANSPORTER MGTE"/>
    <property type="match status" value="1"/>
</dbReference>
<dbReference type="SUPFAM" id="SSF54631">
    <property type="entry name" value="CBS-domain pair"/>
    <property type="match status" value="1"/>
</dbReference>
<proteinExistence type="predicted"/>
<dbReference type="InterPro" id="IPR006669">
    <property type="entry name" value="MgtE_transporter"/>
</dbReference>
<name>A0A7T0G2A5_9BACT</name>
<dbReference type="Pfam" id="PF03448">
    <property type="entry name" value="MgtE_N"/>
    <property type="match status" value="1"/>
</dbReference>
<dbReference type="GO" id="GO:0015095">
    <property type="term" value="F:magnesium ion transmembrane transporter activity"/>
    <property type="evidence" value="ECO:0007669"/>
    <property type="project" value="InterPro"/>
</dbReference>
<dbReference type="Gene3D" id="1.25.60.10">
    <property type="entry name" value="MgtE N-terminal domain-like"/>
    <property type="match status" value="1"/>
</dbReference>
<dbReference type="Proteomes" id="UP000594464">
    <property type="component" value="Chromosome"/>
</dbReference>
<dbReference type="InterPro" id="IPR006668">
    <property type="entry name" value="Mg_transptr_MgtE_intracell_dom"/>
</dbReference>
<gene>
    <name evidence="3" type="ORF">G3M78_01490</name>
</gene>
<organism evidence="3 4">
    <name type="scientific">Candidatus Nitrohelix vancouverensis</name>
    <dbReference type="NCBI Taxonomy" id="2705534"/>
    <lineage>
        <taxon>Bacteria</taxon>
        <taxon>Pseudomonadati</taxon>
        <taxon>Nitrospinota/Tectimicrobiota group</taxon>
        <taxon>Nitrospinota</taxon>
        <taxon>Nitrospinia</taxon>
        <taxon>Nitrospinales</taxon>
        <taxon>Nitrospinaceae</taxon>
        <taxon>Candidatus Nitrohelix</taxon>
    </lineage>
</organism>